<evidence type="ECO:0000256" key="5">
    <source>
        <dbReference type="ARBA" id="ARBA00023239"/>
    </source>
</evidence>
<dbReference type="GO" id="GO:0008932">
    <property type="term" value="F:lytic endotransglycosylase activity"/>
    <property type="evidence" value="ECO:0007669"/>
    <property type="project" value="UniProtKB-UniRule"/>
</dbReference>
<evidence type="ECO:0000313" key="8">
    <source>
        <dbReference type="EMBL" id="OGF99039.1"/>
    </source>
</evidence>
<evidence type="ECO:0000256" key="2">
    <source>
        <dbReference type="ARBA" id="ARBA00022692"/>
    </source>
</evidence>
<comment type="catalytic activity">
    <reaction evidence="7">
        <text>a peptidoglycan chain = a peptidoglycan chain with N-acetyl-1,6-anhydromuramyl-[peptide] at the reducing end + a peptidoglycan chain with N-acetylglucosamine at the non-reducing end.</text>
        <dbReference type="EC" id="4.2.2.29"/>
    </reaction>
</comment>
<dbReference type="EMBL" id="MFJB01000071">
    <property type="protein sequence ID" value="OGF99039.1"/>
    <property type="molecule type" value="Genomic_DNA"/>
</dbReference>
<dbReference type="EC" id="4.2.2.29" evidence="7"/>
<keyword evidence="6 7" id="KW-0961">Cell wall biogenesis/degradation</keyword>
<dbReference type="CDD" id="cd08010">
    <property type="entry name" value="MltG_like"/>
    <property type="match status" value="1"/>
</dbReference>
<reference evidence="8 9" key="1">
    <citation type="journal article" date="2016" name="Nat. Commun.">
        <title>Thousands of microbial genomes shed light on interconnected biogeochemical processes in an aquifer system.</title>
        <authorList>
            <person name="Anantharaman K."/>
            <person name="Brown C.T."/>
            <person name="Hug L.A."/>
            <person name="Sharon I."/>
            <person name="Castelle C.J."/>
            <person name="Probst A.J."/>
            <person name="Thomas B.C."/>
            <person name="Singh A."/>
            <person name="Wilkins M.J."/>
            <person name="Karaoz U."/>
            <person name="Brodie E.L."/>
            <person name="Williams K.H."/>
            <person name="Hubbard S.S."/>
            <person name="Banfield J.F."/>
        </authorList>
    </citation>
    <scope>NUCLEOTIDE SEQUENCE [LARGE SCALE GENOMIC DNA]</scope>
</reference>
<evidence type="ECO:0000256" key="1">
    <source>
        <dbReference type="ARBA" id="ARBA00022475"/>
    </source>
</evidence>
<dbReference type="GO" id="GO:0009252">
    <property type="term" value="P:peptidoglycan biosynthetic process"/>
    <property type="evidence" value="ECO:0007669"/>
    <property type="project" value="UniProtKB-UniRule"/>
</dbReference>
<evidence type="ECO:0000256" key="3">
    <source>
        <dbReference type="ARBA" id="ARBA00022989"/>
    </source>
</evidence>
<accession>A0A1F5YFV9</accession>
<evidence type="ECO:0000256" key="7">
    <source>
        <dbReference type="HAMAP-Rule" id="MF_02065"/>
    </source>
</evidence>
<dbReference type="Gene3D" id="3.30.1490.480">
    <property type="entry name" value="Endolytic murein transglycosylase"/>
    <property type="match status" value="1"/>
</dbReference>
<dbReference type="GO" id="GO:0005886">
    <property type="term" value="C:plasma membrane"/>
    <property type="evidence" value="ECO:0007669"/>
    <property type="project" value="UniProtKB-UniRule"/>
</dbReference>
<name>A0A1F5YFV9_9BACT</name>
<evidence type="ECO:0000256" key="6">
    <source>
        <dbReference type="ARBA" id="ARBA00023316"/>
    </source>
</evidence>
<dbReference type="Gene3D" id="3.30.160.60">
    <property type="entry name" value="Classic Zinc Finger"/>
    <property type="match status" value="1"/>
</dbReference>
<sequence length="321" mass="36727">MKYKLTILIFLLLIFFIAVYLFWLQAIKPVNPLDKDSRNFVIEKGEDVRSIGKRLEDVGLIRSGLVFFLKARLTNYGRSIQAGNFLLSSSMDMQTIADELLHGTLDVKLTIPEGWRREEIAMKIATQFGIPESEILKDAREGYLFPDTYQVSRDASASDIVRMMEDNFNKKTEKLNRDKLTQNQISFDEMVIIASLIEREAKLDTDRPLIASVILNRLSLGMKLDIDATVQYALGYQAKEKTWWKKELTTEDLEIDSPYNTYKYAGLPPTPIANPGLSVMEAVINAPENEYLYYIADKQGKSHFAKTFEEHAANISKYLNK</sequence>
<keyword evidence="1 7" id="KW-1003">Cell membrane</keyword>
<proteinExistence type="inferred from homology"/>
<gene>
    <name evidence="7" type="primary">mltG</name>
    <name evidence="8" type="ORF">A2153_01740</name>
</gene>
<protein>
    <recommendedName>
        <fullName evidence="7">Endolytic murein transglycosylase</fullName>
        <ecNumber evidence="7">4.2.2.29</ecNumber>
    </recommendedName>
    <alternativeName>
        <fullName evidence="7">Peptidoglycan lytic transglycosylase</fullName>
    </alternativeName>
    <alternativeName>
        <fullName evidence="7">Peptidoglycan polymerization terminase</fullName>
    </alternativeName>
</protein>
<keyword evidence="5 7" id="KW-0456">Lyase</keyword>
<comment type="function">
    <text evidence="7">Functions as a peptidoglycan terminase that cleaves nascent peptidoglycan strands endolytically to terminate their elongation.</text>
</comment>
<dbReference type="PANTHER" id="PTHR30518">
    <property type="entry name" value="ENDOLYTIC MUREIN TRANSGLYCOSYLASE"/>
    <property type="match status" value="1"/>
</dbReference>
<dbReference type="InterPro" id="IPR003770">
    <property type="entry name" value="MLTG-like"/>
</dbReference>
<dbReference type="Proteomes" id="UP000177396">
    <property type="component" value="Unassembled WGS sequence"/>
</dbReference>
<dbReference type="GO" id="GO:0071555">
    <property type="term" value="P:cell wall organization"/>
    <property type="evidence" value="ECO:0007669"/>
    <property type="project" value="UniProtKB-KW"/>
</dbReference>
<dbReference type="Pfam" id="PF02618">
    <property type="entry name" value="YceG"/>
    <property type="match status" value="1"/>
</dbReference>
<dbReference type="AlphaFoldDB" id="A0A1F5YFV9"/>
<keyword evidence="2 7" id="KW-0812">Transmembrane</keyword>
<dbReference type="HAMAP" id="MF_02065">
    <property type="entry name" value="MltG"/>
    <property type="match status" value="1"/>
</dbReference>
<comment type="similarity">
    <text evidence="7">Belongs to the transglycosylase MltG family.</text>
</comment>
<dbReference type="NCBIfam" id="TIGR00247">
    <property type="entry name" value="endolytic transglycosylase MltG"/>
    <property type="match status" value="1"/>
</dbReference>
<keyword evidence="4 7" id="KW-0472">Membrane</keyword>
<evidence type="ECO:0000256" key="4">
    <source>
        <dbReference type="ARBA" id="ARBA00023136"/>
    </source>
</evidence>
<comment type="caution">
    <text evidence="8">The sequence shown here is derived from an EMBL/GenBank/DDBJ whole genome shotgun (WGS) entry which is preliminary data.</text>
</comment>
<organism evidence="8 9">
    <name type="scientific">Candidatus Gottesmanbacteria bacterium RBG_16_38_7b</name>
    <dbReference type="NCBI Taxonomy" id="1798372"/>
    <lineage>
        <taxon>Bacteria</taxon>
        <taxon>Candidatus Gottesmaniibacteriota</taxon>
    </lineage>
</organism>
<evidence type="ECO:0000313" key="9">
    <source>
        <dbReference type="Proteomes" id="UP000177396"/>
    </source>
</evidence>
<feature type="site" description="Important for catalytic activity" evidence="7">
    <location>
        <position position="200"/>
    </location>
</feature>
<dbReference type="PANTHER" id="PTHR30518:SF2">
    <property type="entry name" value="ENDOLYTIC MUREIN TRANSGLYCOSYLASE"/>
    <property type="match status" value="1"/>
</dbReference>
<keyword evidence="3 7" id="KW-1133">Transmembrane helix</keyword>